<dbReference type="EMBL" id="FAXN01000013">
    <property type="protein sequence ID" value="CUV64998.1"/>
    <property type="molecule type" value="Genomic_DNA"/>
</dbReference>
<gene>
    <name evidence="1" type="ORF">BN3087_150015</name>
</gene>
<name>A0A0S4XMK9_9BACT</name>
<accession>A0A0S4XMK9</accession>
<sequence length="131" mass="15960">MRPLETITKDWLQKERNLNQQTPIFFISGSSLHPNVKLYKYYYWVYPENSNFENATEVFFKDEYKLPFKKAMDVMKELEKNNIGFAYTNVRYYRLGNKIWNYEKLKNEYPEIRFAPSYEDDTDETHESGHK</sequence>
<organism evidence="1">
    <name type="scientific">Sulfurovum sp. enrichment culture clone C5</name>
    <dbReference type="NCBI Taxonomy" id="497650"/>
    <lineage>
        <taxon>Bacteria</taxon>
        <taxon>Pseudomonadati</taxon>
        <taxon>Campylobacterota</taxon>
        <taxon>Epsilonproteobacteria</taxon>
        <taxon>Campylobacterales</taxon>
        <taxon>Sulfurovaceae</taxon>
        <taxon>Sulfurovum</taxon>
        <taxon>environmental samples</taxon>
    </lineage>
</organism>
<evidence type="ECO:0000313" key="1">
    <source>
        <dbReference type="EMBL" id="CUV64998.1"/>
    </source>
</evidence>
<protein>
    <submittedName>
        <fullName evidence="1">Uncharacterized protein</fullName>
    </submittedName>
</protein>
<reference evidence="1" key="1">
    <citation type="submission" date="2015-11" db="EMBL/GenBank/DDBJ databases">
        <authorList>
            <person name="Zhang Y."/>
            <person name="Guo Z."/>
        </authorList>
    </citation>
    <scope>NUCLEOTIDE SEQUENCE</scope>
    <source>
        <strain evidence="1">BN30871</strain>
    </source>
</reference>
<proteinExistence type="predicted"/>
<dbReference type="AlphaFoldDB" id="A0A0S4XMK9"/>